<dbReference type="EMBL" id="RXIL01000081">
    <property type="protein sequence ID" value="RZN69318.1"/>
    <property type="molecule type" value="Genomic_DNA"/>
</dbReference>
<dbReference type="Pfam" id="PF00149">
    <property type="entry name" value="Metallophos"/>
    <property type="match status" value="1"/>
</dbReference>
<dbReference type="InterPro" id="IPR004843">
    <property type="entry name" value="Calcineurin-like_PHP"/>
</dbReference>
<organism evidence="2 3">
    <name type="scientific">Candidatus Methanolliviera hydrocarbonicum</name>
    <dbReference type="NCBI Taxonomy" id="2491085"/>
    <lineage>
        <taxon>Archaea</taxon>
        <taxon>Methanobacteriati</taxon>
        <taxon>Methanobacteriota</taxon>
        <taxon>Candidatus Methanoliparia</taxon>
        <taxon>Candidatus Methanoliparales</taxon>
        <taxon>Candidatus Methanollivieraceae</taxon>
        <taxon>Candidatus Methanolliviera</taxon>
    </lineage>
</organism>
<protein>
    <recommendedName>
        <fullName evidence="1">Calcineurin-like phosphoesterase domain-containing protein</fullName>
    </recommendedName>
</protein>
<feature type="domain" description="Calcineurin-like phosphoesterase" evidence="1">
    <location>
        <begin position="4"/>
        <end position="178"/>
    </location>
</feature>
<evidence type="ECO:0000313" key="3">
    <source>
        <dbReference type="Proteomes" id="UP000320766"/>
    </source>
</evidence>
<dbReference type="InterPro" id="IPR051693">
    <property type="entry name" value="UPF0046_metallophosphoest"/>
</dbReference>
<accession>A0A520KWJ1</accession>
<sequence length="209" mass="24056">MAINILCSGDFHGEIPAKMAEIIDRDEIDAALLTGDYMPFFEADYWKTDELMKFLGKLQIPIYMVHGNTDFLALESLSIWERKHKNLHFIDWKRIILGNHWLVGVGIGEDWLYLGEKDIRVVERLVQIDPKRTILLSHYPPFGVVDFTLSDTHAGDGYLRRLIERYQPPLVICGHIHEAKGIDKIGDTLVVNPYNDPIIIDLERMEIDG</sequence>
<proteinExistence type="predicted"/>
<evidence type="ECO:0000313" key="2">
    <source>
        <dbReference type="EMBL" id="RZN69318.1"/>
    </source>
</evidence>
<dbReference type="GO" id="GO:0016787">
    <property type="term" value="F:hydrolase activity"/>
    <property type="evidence" value="ECO:0007669"/>
    <property type="project" value="InterPro"/>
</dbReference>
<comment type="caution">
    <text evidence="2">The sequence shown here is derived from an EMBL/GenBank/DDBJ whole genome shotgun (WGS) entry which is preliminary data.</text>
</comment>
<evidence type="ECO:0000259" key="1">
    <source>
        <dbReference type="Pfam" id="PF00149"/>
    </source>
</evidence>
<dbReference type="AlphaFoldDB" id="A0A520KWJ1"/>
<dbReference type="PANTHER" id="PTHR12905:SF0">
    <property type="entry name" value="CALCINEURIN-LIKE PHOSPHOESTERASE DOMAIN-CONTAINING PROTEIN"/>
    <property type="match status" value="1"/>
</dbReference>
<dbReference type="Gene3D" id="3.60.21.10">
    <property type="match status" value="1"/>
</dbReference>
<dbReference type="Proteomes" id="UP000320766">
    <property type="component" value="Unassembled WGS sequence"/>
</dbReference>
<dbReference type="PANTHER" id="PTHR12905">
    <property type="entry name" value="METALLOPHOSPHOESTERASE"/>
    <property type="match status" value="1"/>
</dbReference>
<name>A0A520KWJ1_9EURY</name>
<reference evidence="2 3" key="1">
    <citation type="journal article" date="2019" name="Nat. Microbiol.">
        <title>Wide diversity of methane and short-chain alkane metabolisms in uncultured archaea.</title>
        <authorList>
            <person name="Borrel G."/>
            <person name="Adam P.S."/>
            <person name="McKay L.J."/>
            <person name="Chen L.X."/>
            <person name="Sierra-Garcia I.N."/>
            <person name="Sieber C.M."/>
            <person name="Letourneur Q."/>
            <person name="Ghozlane A."/>
            <person name="Andersen G.L."/>
            <person name="Li W.J."/>
            <person name="Hallam S.J."/>
            <person name="Muyzer G."/>
            <person name="de Oliveira V.M."/>
            <person name="Inskeep W.P."/>
            <person name="Banfield J.F."/>
            <person name="Gribaldo S."/>
        </authorList>
    </citation>
    <scope>NUCLEOTIDE SEQUENCE [LARGE SCALE GENOMIC DNA]</scope>
    <source>
        <strain evidence="2">NM1b</strain>
    </source>
</reference>
<dbReference type="InterPro" id="IPR029052">
    <property type="entry name" value="Metallo-depent_PP-like"/>
</dbReference>
<dbReference type="SUPFAM" id="SSF56300">
    <property type="entry name" value="Metallo-dependent phosphatases"/>
    <property type="match status" value="1"/>
</dbReference>
<gene>
    <name evidence="2" type="ORF">EF807_04695</name>
</gene>